<gene>
    <name evidence="1" type="ORF">PHIEF17H_1250</name>
</gene>
<name>A0A2Z6FZM3_9CAUD</name>
<proteinExistence type="predicted"/>
<organism evidence="1 2">
    <name type="scientific">Enterococcus phage phiEF17H</name>
    <dbReference type="NCBI Taxonomy" id="2218497"/>
    <lineage>
        <taxon>Viruses</taxon>
        <taxon>Duplodnaviria</taxon>
        <taxon>Heunggongvirae</taxon>
        <taxon>Uroviricota</taxon>
        <taxon>Caudoviricetes</taxon>
        <taxon>Herelleviridae</taxon>
        <taxon>Brockvirinae</taxon>
        <taxon>Kochikohdavirus</taxon>
        <taxon>Kochikohdavirus Ef17h</taxon>
    </lineage>
</organism>
<dbReference type="EMBL" id="AP018714">
    <property type="protein sequence ID" value="BBE37194.1"/>
    <property type="molecule type" value="Genomic_DNA"/>
</dbReference>
<reference evidence="1 2" key="1">
    <citation type="submission" date="2018-06" db="EMBL/GenBank/DDBJ databases">
        <title>Genome sequence of Enterococcus phage phiEF17H.</title>
        <authorList>
            <person name="Uchiyama J."/>
            <person name="Matsuzaki S."/>
            <person name="Nasukawa T."/>
        </authorList>
    </citation>
    <scope>NUCLEOTIDE SEQUENCE [LARGE SCALE GENOMIC DNA]</scope>
</reference>
<keyword evidence="2" id="KW-1185">Reference proteome</keyword>
<accession>A0A2Z6FZM3</accession>
<protein>
    <submittedName>
        <fullName evidence="1">Uncharacterized protein</fullName>
    </submittedName>
</protein>
<sequence length="41" mass="4768">METLEKFGYTWQGMKEVTKEEAEKNIKNGVGTFLLYPDNNN</sequence>
<dbReference type="Proteomes" id="UP000258404">
    <property type="component" value="Segment"/>
</dbReference>
<evidence type="ECO:0000313" key="2">
    <source>
        <dbReference type="Proteomes" id="UP000258404"/>
    </source>
</evidence>
<evidence type="ECO:0000313" key="1">
    <source>
        <dbReference type="EMBL" id="BBE37194.1"/>
    </source>
</evidence>